<comment type="caution">
    <text evidence="10">The sequence shown here is derived from an EMBL/GenBank/DDBJ whole genome shotgun (WGS) entry which is preliminary data.</text>
</comment>
<dbReference type="GO" id="GO:0005634">
    <property type="term" value="C:nucleus"/>
    <property type="evidence" value="ECO:0007669"/>
    <property type="project" value="UniProtKB-SubCell"/>
</dbReference>
<dbReference type="SUPFAM" id="SSF159659">
    <property type="entry name" value="Cgl1923-like"/>
    <property type="match status" value="1"/>
</dbReference>
<keyword evidence="3" id="KW-0597">Phosphoprotein</keyword>
<dbReference type="AlphaFoldDB" id="A0A401SY46"/>
<keyword evidence="5" id="KW-0539">Nucleus</keyword>
<evidence type="ECO:0000256" key="7">
    <source>
        <dbReference type="ARBA" id="ARBA00054951"/>
    </source>
</evidence>
<comment type="similarity">
    <text evidence="6 9">Belongs to the PSMG2 family.</text>
</comment>
<dbReference type="Proteomes" id="UP000287033">
    <property type="component" value="Unassembled WGS sequence"/>
</dbReference>
<accession>A0A401SY46</accession>
<evidence type="ECO:0000256" key="2">
    <source>
        <dbReference type="ARBA" id="ARBA00019186"/>
    </source>
</evidence>
<dbReference type="OMA" id="WKEHTGE"/>
<dbReference type="GO" id="GO:0043248">
    <property type="term" value="P:proteasome assembly"/>
    <property type="evidence" value="ECO:0007669"/>
    <property type="project" value="TreeGrafter"/>
</dbReference>
<evidence type="ECO:0000313" key="11">
    <source>
        <dbReference type="Proteomes" id="UP000287033"/>
    </source>
</evidence>
<gene>
    <name evidence="10" type="ORF">chiPu_0013793</name>
</gene>
<evidence type="ECO:0000256" key="5">
    <source>
        <dbReference type="ARBA" id="ARBA00023242"/>
    </source>
</evidence>
<dbReference type="Pfam" id="PF09754">
    <property type="entry name" value="PAC2"/>
    <property type="match status" value="1"/>
</dbReference>
<keyword evidence="11" id="KW-1185">Reference proteome</keyword>
<dbReference type="PANTHER" id="PTHR12970">
    <property type="entry name" value="PROTEASOME ASSEMBLY CHAPERONE 2"/>
    <property type="match status" value="1"/>
</dbReference>
<reference evidence="10 11" key="1">
    <citation type="journal article" date="2018" name="Nat. Ecol. Evol.">
        <title>Shark genomes provide insights into elasmobranch evolution and the origin of vertebrates.</title>
        <authorList>
            <person name="Hara Y"/>
            <person name="Yamaguchi K"/>
            <person name="Onimaru K"/>
            <person name="Kadota M"/>
            <person name="Koyanagi M"/>
            <person name="Keeley SD"/>
            <person name="Tatsumi K"/>
            <person name="Tanaka K"/>
            <person name="Motone F"/>
            <person name="Kageyama Y"/>
            <person name="Nozu R"/>
            <person name="Adachi N"/>
            <person name="Nishimura O"/>
            <person name="Nakagawa R"/>
            <person name="Tanegashima C"/>
            <person name="Kiyatake I"/>
            <person name="Matsumoto R"/>
            <person name="Murakumo K"/>
            <person name="Nishida K"/>
            <person name="Terakita A"/>
            <person name="Kuratani S"/>
            <person name="Sato K"/>
            <person name="Hyodo S Kuraku.S."/>
        </authorList>
    </citation>
    <scope>NUCLEOTIDE SEQUENCE [LARGE SCALE GENOMIC DNA]</scope>
</reference>
<dbReference type="FunFam" id="3.40.50.10900:FF:000001">
    <property type="entry name" value="Proteasome assembly chaperone 2"/>
    <property type="match status" value="1"/>
</dbReference>
<dbReference type="PIRSF" id="PIRSF010044">
    <property type="entry name" value="UCP010044"/>
    <property type="match status" value="1"/>
</dbReference>
<dbReference type="GO" id="GO:0005829">
    <property type="term" value="C:cytosol"/>
    <property type="evidence" value="ECO:0007669"/>
    <property type="project" value="TreeGrafter"/>
</dbReference>
<evidence type="ECO:0000256" key="1">
    <source>
        <dbReference type="ARBA" id="ARBA00004123"/>
    </source>
</evidence>
<dbReference type="OrthoDB" id="10260712at2759"/>
<protein>
    <recommendedName>
        <fullName evidence="2 9">Proteasome assembly chaperone 2</fullName>
    </recommendedName>
</protein>
<comment type="subcellular location">
    <subcellularLocation>
        <location evidence="1">Nucleus</location>
    </subcellularLocation>
</comment>
<dbReference type="PANTHER" id="PTHR12970:SF1">
    <property type="entry name" value="PROTEASOME ASSEMBLY CHAPERONE 2"/>
    <property type="match status" value="1"/>
</dbReference>
<comment type="function">
    <text evidence="7">Chaperone protein which promotes assembly of the 20S proteasome as part of a heterodimer with PSMG1. The PSMG1-PSMG2 heterodimer binds to the PSMA5 and PSMA7 proteasome subunits, promotes assembly of the proteasome alpha subunits into the heteroheptameric alpha ring and prevents alpha ring dimerization.</text>
</comment>
<evidence type="ECO:0000256" key="8">
    <source>
        <dbReference type="ARBA" id="ARBA00064809"/>
    </source>
</evidence>
<name>A0A401SY46_CHIPU</name>
<dbReference type="STRING" id="137246.A0A401SY46"/>
<keyword evidence="4 9" id="KW-0143">Chaperone</keyword>
<evidence type="ECO:0000256" key="4">
    <source>
        <dbReference type="ARBA" id="ARBA00023186"/>
    </source>
</evidence>
<comment type="subunit">
    <text evidence="8">Forms a heterodimer with PSMG1. The PSMG1-PSMG2 heterodimer interacts directly with the PSMA5 and PSMA7 proteasome alpha subunits.</text>
</comment>
<organism evidence="10 11">
    <name type="scientific">Chiloscyllium punctatum</name>
    <name type="common">Brownbanded bambooshark</name>
    <name type="synonym">Hemiscyllium punctatum</name>
    <dbReference type="NCBI Taxonomy" id="137246"/>
    <lineage>
        <taxon>Eukaryota</taxon>
        <taxon>Metazoa</taxon>
        <taxon>Chordata</taxon>
        <taxon>Craniata</taxon>
        <taxon>Vertebrata</taxon>
        <taxon>Chondrichthyes</taxon>
        <taxon>Elasmobranchii</taxon>
        <taxon>Galeomorphii</taxon>
        <taxon>Galeoidea</taxon>
        <taxon>Orectolobiformes</taxon>
        <taxon>Hemiscylliidae</taxon>
        <taxon>Chiloscyllium</taxon>
    </lineage>
</organism>
<dbReference type="InterPro" id="IPR016562">
    <property type="entry name" value="Proteasome_assmbl_chp_2_euk"/>
</dbReference>
<sequence length="265" mass="29239">MVFIPSGDGSVSLKRYTLIMPVVSVGNVGQLTVDLIISTLALPRVGYIHSDCLLPVVGNNPYATTSENSMDMCVSSEVYASADRKLAVLQIRSPIVQGKHRSFRQQLLSWIKESEFSKVVVLSSSYAYHRVDQQLIGTPLRYLATPALQIIVGDKFQTLKWKELERVAAFPGISEVEAEISIPGGGITKSLYHNSCTEGIPLAVLLIFCSEGDNIPDAFNLLNFLNEWMELKEKPSDQHGVTQAQWKIPSSWRLLFGSGIPPALF</sequence>
<evidence type="ECO:0000256" key="9">
    <source>
        <dbReference type="PIRNR" id="PIRNR010044"/>
    </source>
</evidence>
<dbReference type="InterPro" id="IPR019151">
    <property type="entry name" value="Proteasome_assmbl_chaperone_2"/>
</dbReference>
<evidence type="ECO:0000256" key="6">
    <source>
        <dbReference type="ARBA" id="ARBA00025745"/>
    </source>
</evidence>
<dbReference type="Gene3D" id="3.40.50.10900">
    <property type="entry name" value="PAC-like subunit"/>
    <property type="match status" value="2"/>
</dbReference>
<proteinExistence type="inferred from homology"/>
<dbReference type="FunFam" id="3.40.50.10900:FF:000003">
    <property type="entry name" value="Proteasome assembly chaperone 2"/>
    <property type="match status" value="1"/>
</dbReference>
<dbReference type="InterPro" id="IPR038389">
    <property type="entry name" value="PSMG2_sf"/>
</dbReference>
<evidence type="ECO:0000313" key="10">
    <source>
        <dbReference type="EMBL" id="GCC35310.1"/>
    </source>
</evidence>
<evidence type="ECO:0000256" key="3">
    <source>
        <dbReference type="ARBA" id="ARBA00022553"/>
    </source>
</evidence>
<dbReference type="EMBL" id="BEZZ01000685">
    <property type="protein sequence ID" value="GCC35310.1"/>
    <property type="molecule type" value="Genomic_DNA"/>
</dbReference>